<dbReference type="PROSITE" id="PS51471">
    <property type="entry name" value="FE2OG_OXY"/>
    <property type="match status" value="2"/>
</dbReference>
<keyword evidence="3" id="KW-0408">Iron</keyword>
<dbReference type="Proteomes" id="UP000827721">
    <property type="component" value="Unassembled WGS sequence"/>
</dbReference>
<feature type="domain" description="Fe2OG dioxygenase" evidence="4">
    <location>
        <begin position="399"/>
        <end position="526"/>
    </location>
</feature>
<organism evidence="5 6">
    <name type="scientific">Xanthoceras sorbifolium</name>
    <dbReference type="NCBI Taxonomy" id="99658"/>
    <lineage>
        <taxon>Eukaryota</taxon>
        <taxon>Viridiplantae</taxon>
        <taxon>Streptophyta</taxon>
        <taxon>Embryophyta</taxon>
        <taxon>Tracheophyta</taxon>
        <taxon>Spermatophyta</taxon>
        <taxon>Magnoliopsida</taxon>
        <taxon>eudicotyledons</taxon>
        <taxon>Gunneridae</taxon>
        <taxon>Pentapetalae</taxon>
        <taxon>rosids</taxon>
        <taxon>malvids</taxon>
        <taxon>Sapindales</taxon>
        <taxon>Sapindaceae</taxon>
        <taxon>Xanthoceroideae</taxon>
        <taxon>Xanthoceras</taxon>
    </lineage>
</organism>
<reference evidence="5 6" key="1">
    <citation type="submission" date="2021-02" db="EMBL/GenBank/DDBJ databases">
        <title>Plant Genome Project.</title>
        <authorList>
            <person name="Zhang R.-G."/>
        </authorList>
    </citation>
    <scope>NUCLEOTIDE SEQUENCE [LARGE SCALE GENOMIC DNA]</scope>
    <source>
        <tissue evidence="5">Leaves</tissue>
    </source>
</reference>
<gene>
    <name evidence="5" type="ORF">JRO89_XS06G0027700</name>
</gene>
<sequence>MEPNLACLGGSLPVPCVQELAKQSLSGVPTRYVRPDQDPIFISNTTSSPQLPFIDLSRLLSGDSMDSELEKFHNACKEWGFFQLINHGVSTSLVEKVKVEIQEFFKLPMEEKKKYWQQPGDIEGFGQAFVVSDEQKLDWADLFYMLTLPTHLRKPHLFPNLPLTLRDTLEAYSIELRNLAMKILNVMAKALRMEPNDMKELFEEGMQAMRMNYYPPCPQPELVIGLNPHSDAIGLTILLQLNEMEGLQIRKDGMWIPVKPLPDAFIVNIGDMLEIITNGIYRSVEHRATVNSSKERLSIATFYSPKLEGDMGPVPSLITPETPALFRRISVADCLKGFLSRELRGKSYVDVMRIQNGSDKNTVEVYSIELRNLAMKILKLMAKALRMEPNDMKELFEEGFQAMRMNYYPPCPQPELVIGLNPHSDAVGLTILLQVNEMEGLQIRKDGMWVPVKPLPNAFIINIGDMLEVLAECSIGPEPNHVNKPLRLLSSENFSIITNGIYRSVEHRATVNSSKERLSIATFYSPKQGGDMGPAPSLITPETLALFGRIGVADYIKDLKWE</sequence>
<dbReference type="SUPFAM" id="SSF51197">
    <property type="entry name" value="Clavaminate synthase-like"/>
    <property type="match status" value="2"/>
</dbReference>
<dbReference type="PANTHER" id="PTHR47991">
    <property type="entry name" value="OXOGLUTARATE/IRON-DEPENDENT DIOXYGENASE"/>
    <property type="match status" value="1"/>
</dbReference>
<accession>A0ABQ8HWB3</accession>
<evidence type="ECO:0000313" key="6">
    <source>
        <dbReference type="Proteomes" id="UP000827721"/>
    </source>
</evidence>
<dbReference type="Pfam" id="PF14226">
    <property type="entry name" value="DIOX_N"/>
    <property type="match status" value="1"/>
</dbReference>
<dbReference type="InterPro" id="IPR050295">
    <property type="entry name" value="Plant_2OG-oxidoreductases"/>
</dbReference>
<dbReference type="InterPro" id="IPR027443">
    <property type="entry name" value="IPNS-like_sf"/>
</dbReference>
<evidence type="ECO:0000313" key="5">
    <source>
        <dbReference type="EMBL" id="KAH7568646.1"/>
    </source>
</evidence>
<keyword evidence="2" id="KW-0479">Metal-binding</keyword>
<comment type="caution">
    <text evidence="5">The sequence shown here is derived from an EMBL/GenBank/DDBJ whole genome shotgun (WGS) entry which is preliminary data.</text>
</comment>
<dbReference type="Gene3D" id="2.60.120.330">
    <property type="entry name" value="B-lactam Antibiotic, Isopenicillin N Synthase, Chain"/>
    <property type="match status" value="2"/>
</dbReference>
<name>A0ABQ8HWB3_9ROSI</name>
<evidence type="ECO:0000256" key="1">
    <source>
        <dbReference type="ARBA" id="ARBA00008056"/>
    </source>
</evidence>
<keyword evidence="6" id="KW-1185">Reference proteome</keyword>
<feature type="domain" description="Fe2OG dioxygenase" evidence="4">
    <location>
        <begin position="205"/>
        <end position="305"/>
    </location>
</feature>
<comment type="similarity">
    <text evidence="1">Belongs to the iron/ascorbate-dependent oxidoreductase family.</text>
</comment>
<evidence type="ECO:0000256" key="2">
    <source>
        <dbReference type="ARBA" id="ARBA00022723"/>
    </source>
</evidence>
<evidence type="ECO:0000259" key="4">
    <source>
        <dbReference type="PROSITE" id="PS51471"/>
    </source>
</evidence>
<evidence type="ECO:0000256" key="3">
    <source>
        <dbReference type="ARBA" id="ARBA00023004"/>
    </source>
</evidence>
<protein>
    <recommendedName>
        <fullName evidence="4">Fe2OG dioxygenase domain-containing protein</fullName>
    </recommendedName>
</protein>
<dbReference type="InterPro" id="IPR026992">
    <property type="entry name" value="DIOX_N"/>
</dbReference>
<dbReference type="InterPro" id="IPR044861">
    <property type="entry name" value="IPNS-like_FE2OG_OXY"/>
</dbReference>
<dbReference type="EMBL" id="JAFEMO010000006">
    <property type="protein sequence ID" value="KAH7568646.1"/>
    <property type="molecule type" value="Genomic_DNA"/>
</dbReference>
<dbReference type="InterPro" id="IPR005123">
    <property type="entry name" value="Oxoglu/Fe-dep_dioxygenase_dom"/>
</dbReference>
<proteinExistence type="inferred from homology"/>
<dbReference type="Pfam" id="PF03171">
    <property type="entry name" value="2OG-FeII_Oxy"/>
    <property type="match status" value="2"/>
</dbReference>